<gene>
    <name evidence="4" type="ORF">LY89DRAFT_780799</name>
</gene>
<keyword evidence="2" id="KW-0812">Transmembrane</keyword>
<keyword evidence="5" id="KW-1185">Reference proteome</keyword>
<dbReference type="STRING" id="149040.A0A194XF28"/>
<feature type="region of interest" description="Disordered" evidence="1">
    <location>
        <begin position="383"/>
        <end position="442"/>
    </location>
</feature>
<dbReference type="RefSeq" id="XP_018073150.1">
    <property type="nucleotide sequence ID" value="XM_018222417.1"/>
</dbReference>
<reference evidence="4 5" key="1">
    <citation type="submission" date="2015-10" db="EMBL/GenBank/DDBJ databases">
        <title>Full genome of DAOMC 229536 Phialocephala scopiformis, a fungal endophyte of spruce producing the potent anti-insectan compound rugulosin.</title>
        <authorList>
            <consortium name="DOE Joint Genome Institute"/>
            <person name="Walker A.K."/>
            <person name="Frasz S.L."/>
            <person name="Seifert K.A."/>
            <person name="Miller J.D."/>
            <person name="Mondo S.J."/>
            <person name="Labutti K."/>
            <person name="Lipzen A."/>
            <person name="Dockter R."/>
            <person name="Kennedy M."/>
            <person name="Grigoriev I.V."/>
            <person name="Spatafora J.W."/>
        </authorList>
    </citation>
    <scope>NUCLEOTIDE SEQUENCE [LARGE SCALE GENOMIC DNA]</scope>
    <source>
        <strain evidence="4 5">CBS 120377</strain>
    </source>
</reference>
<evidence type="ECO:0000313" key="5">
    <source>
        <dbReference type="Proteomes" id="UP000070700"/>
    </source>
</evidence>
<dbReference type="EMBL" id="KQ947412">
    <property type="protein sequence ID" value="KUJ18795.1"/>
    <property type="molecule type" value="Genomic_DNA"/>
</dbReference>
<feature type="transmembrane region" description="Helical" evidence="2">
    <location>
        <begin position="352"/>
        <end position="374"/>
    </location>
</feature>
<sequence length="442" mass="47918">MHRFVFFITLLKIFAFVESNDCSIPPLVLRIDNNTLSGDGIALNRVIAANFRNQIEGLRLDFTRNNTSIRNSLDCTSSSQSTQSQCIGASGGVFDPTNGTSFEAATSESWSVTSIDPAPDDAYVKYGYGVVTFGSDNTVSKFPVRSMERHDEFEQEQSRPGEEFIRTVFPLGVRQDTISRVRRLLWQQKHGLPYRRMATSYLDQPCPLQVFLKDVRVTTSDGKSNSLMTDGEAIVPACINPVENGFQFSPAMYQVWANVTQHPSNPPSDGSHNYISQTYPFSNEPLMNELIMELEGGYQVTIPHYELISLERGNDAQANAITTAQSTSTIVSTCQASSASASSTQKLSTGNIIGIAIGSFAVGVVTGVACSYFWRLSREKGPNQANPLGSASGEADNEPDSEERARSAAAATPAPSAAPPPAAVPRQPSPLVDRLPGVVTLK</sequence>
<organism evidence="4 5">
    <name type="scientific">Mollisia scopiformis</name>
    <name type="common">Conifer needle endophyte fungus</name>
    <name type="synonym">Phialocephala scopiformis</name>
    <dbReference type="NCBI Taxonomy" id="149040"/>
    <lineage>
        <taxon>Eukaryota</taxon>
        <taxon>Fungi</taxon>
        <taxon>Dikarya</taxon>
        <taxon>Ascomycota</taxon>
        <taxon>Pezizomycotina</taxon>
        <taxon>Leotiomycetes</taxon>
        <taxon>Helotiales</taxon>
        <taxon>Mollisiaceae</taxon>
        <taxon>Mollisia</taxon>
    </lineage>
</organism>
<dbReference type="InParanoid" id="A0A194XF28"/>
<dbReference type="OrthoDB" id="5361565at2759"/>
<keyword evidence="2" id="KW-0472">Membrane</keyword>
<dbReference type="GeneID" id="28832143"/>
<protein>
    <recommendedName>
        <fullName evidence="6">Peptidase A1 domain-containing protein</fullName>
    </recommendedName>
</protein>
<name>A0A194XF28_MOLSC</name>
<keyword evidence="2" id="KW-1133">Transmembrane helix</keyword>
<dbReference type="AlphaFoldDB" id="A0A194XF28"/>
<dbReference type="Proteomes" id="UP000070700">
    <property type="component" value="Unassembled WGS sequence"/>
</dbReference>
<feature type="signal peptide" evidence="3">
    <location>
        <begin position="1"/>
        <end position="19"/>
    </location>
</feature>
<dbReference type="KEGG" id="psco:LY89DRAFT_780799"/>
<accession>A0A194XF28</accession>
<proteinExistence type="predicted"/>
<feature type="chain" id="PRO_5008268207" description="Peptidase A1 domain-containing protein" evidence="3">
    <location>
        <begin position="20"/>
        <end position="442"/>
    </location>
</feature>
<evidence type="ECO:0008006" key="6">
    <source>
        <dbReference type="Google" id="ProtNLM"/>
    </source>
</evidence>
<evidence type="ECO:0000256" key="3">
    <source>
        <dbReference type="SAM" id="SignalP"/>
    </source>
</evidence>
<evidence type="ECO:0000313" key="4">
    <source>
        <dbReference type="EMBL" id="KUJ18795.1"/>
    </source>
</evidence>
<evidence type="ECO:0000256" key="2">
    <source>
        <dbReference type="SAM" id="Phobius"/>
    </source>
</evidence>
<evidence type="ECO:0000256" key="1">
    <source>
        <dbReference type="SAM" id="MobiDB-lite"/>
    </source>
</evidence>
<keyword evidence="3" id="KW-0732">Signal</keyword>